<proteinExistence type="predicted"/>
<dbReference type="WBParaSite" id="MCU_005304-RA">
    <property type="protein sequence ID" value="MCU_005304-RA"/>
    <property type="gene ID" value="MCU_005304"/>
</dbReference>
<sequence>MLWERVLPEQRFRRFMGLHRKKTLPVLEFLQRDSPNGLHSLDTCTSRFSTIFNRFKLYDLPGSTVALLLRWRVLWQQTGCYLERRLLFLAVG</sequence>
<organism evidence="1">
    <name type="scientific">Mesocestoides corti</name>
    <name type="common">Flatworm</name>
    <dbReference type="NCBI Taxonomy" id="53468"/>
    <lineage>
        <taxon>Eukaryota</taxon>
        <taxon>Metazoa</taxon>
        <taxon>Spiralia</taxon>
        <taxon>Lophotrochozoa</taxon>
        <taxon>Platyhelminthes</taxon>
        <taxon>Cestoda</taxon>
        <taxon>Eucestoda</taxon>
        <taxon>Cyclophyllidea</taxon>
        <taxon>Mesocestoididae</taxon>
        <taxon>Mesocestoides</taxon>
    </lineage>
</organism>
<evidence type="ECO:0000313" key="1">
    <source>
        <dbReference type="WBParaSite" id="MCU_005304-RA"/>
    </source>
</evidence>
<accession>A0A5K3F6E4</accession>
<protein>
    <submittedName>
        <fullName evidence="1">Sortilin-Vps10 domain-containing protein</fullName>
    </submittedName>
</protein>
<dbReference type="AlphaFoldDB" id="A0A5K3F6E4"/>
<name>A0A5K3F6E4_MESCO</name>
<reference evidence="1" key="1">
    <citation type="submission" date="2019-11" db="UniProtKB">
        <authorList>
            <consortium name="WormBaseParasite"/>
        </authorList>
    </citation>
    <scope>IDENTIFICATION</scope>
</reference>